<keyword evidence="2" id="KW-1185">Reference proteome</keyword>
<protein>
    <submittedName>
        <fullName evidence="1">Uncharacterized protein</fullName>
    </submittedName>
</protein>
<dbReference type="AlphaFoldDB" id="A0A843X8P7"/>
<sequence>MVTIYSPPPFSHPRAASSLLFSPTLPCSSLPLGFWLRRGDILGGGGPSPAATSSSHRWKLCTSYLKKNSAVVDGGFINEVFDLFDTKHNSVLGFEEFAWVHLSSILMHIRLTVITKGQGSESPRGPYEINC</sequence>
<organism evidence="1 2">
    <name type="scientific">Colocasia esculenta</name>
    <name type="common">Wild taro</name>
    <name type="synonym">Arum esculentum</name>
    <dbReference type="NCBI Taxonomy" id="4460"/>
    <lineage>
        <taxon>Eukaryota</taxon>
        <taxon>Viridiplantae</taxon>
        <taxon>Streptophyta</taxon>
        <taxon>Embryophyta</taxon>
        <taxon>Tracheophyta</taxon>
        <taxon>Spermatophyta</taxon>
        <taxon>Magnoliopsida</taxon>
        <taxon>Liliopsida</taxon>
        <taxon>Araceae</taxon>
        <taxon>Aroideae</taxon>
        <taxon>Colocasieae</taxon>
        <taxon>Colocasia</taxon>
    </lineage>
</organism>
<reference evidence="1" key="1">
    <citation type="submission" date="2017-07" db="EMBL/GenBank/DDBJ databases">
        <title>Taro Niue Genome Assembly and Annotation.</title>
        <authorList>
            <person name="Atibalentja N."/>
            <person name="Keating K."/>
            <person name="Fields C.J."/>
        </authorList>
    </citation>
    <scope>NUCLEOTIDE SEQUENCE</scope>
    <source>
        <strain evidence="1">Niue_2</strain>
        <tissue evidence="1">Leaf</tissue>
    </source>
</reference>
<dbReference type="EMBL" id="NMUH01006629">
    <property type="protein sequence ID" value="MQM15668.1"/>
    <property type="molecule type" value="Genomic_DNA"/>
</dbReference>
<evidence type="ECO:0000313" key="1">
    <source>
        <dbReference type="EMBL" id="MQM15668.1"/>
    </source>
</evidence>
<dbReference type="Proteomes" id="UP000652761">
    <property type="component" value="Unassembled WGS sequence"/>
</dbReference>
<name>A0A843X8P7_COLES</name>
<comment type="caution">
    <text evidence="1">The sequence shown here is derived from an EMBL/GenBank/DDBJ whole genome shotgun (WGS) entry which is preliminary data.</text>
</comment>
<accession>A0A843X8P7</accession>
<dbReference type="OrthoDB" id="191686at2759"/>
<proteinExistence type="predicted"/>
<gene>
    <name evidence="1" type="ORF">Taro_048619</name>
</gene>
<evidence type="ECO:0000313" key="2">
    <source>
        <dbReference type="Proteomes" id="UP000652761"/>
    </source>
</evidence>